<evidence type="ECO:0000313" key="1">
    <source>
        <dbReference type="EMBL" id="KAJ5202938.1"/>
    </source>
</evidence>
<accession>A0A9W9SYM1</accession>
<gene>
    <name evidence="1" type="ORF">N7449_005017</name>
</gene>
<dbReference type="EMBL" id="JAPQKQ010000003">
    <property type="protein sequence ID" value="KAJ5202938.1"/>
    <property type="molecule type" value="Genomic_DNA"/>
</dbReference>
<evidence type="ECO:0000313" key="2">
    <source>
        <dbReference type="Proteomes" id="UP001150942"/>
    </source>
</evidence>
<keyword evidence="2" id="KW-1185">Reference proteome</keyword>
<protein>
    <submittedName>
        <fullName evidence="1">Uncharacterized protein</fullName>
    </submittedName>
</protein>
<name>A0A9W9SYM1_9EURO</name>
<comment type="caution">
    <text evidence="1">The sequence shown here is derived from an EMBL/GenBank/DDBJ whole genome shotgun (WGS) entry which is preliminary data.</text>
</comment>
<dbReference type="AlphaFoldDB" id="A0A9W9SYM1"/>
<proteinExistence type="predicted"/>
<organism evidence="1 2">
    <name type="scientific">Penicillium cf. viridicatum</name>
    <dbReference type="NCBI Taxonomy" id="2972119"/>
    <lineage>
        <taxon>Eukaryota</taxon>
        <taxon>Fungi</taxon>
        <taxon>Dikarya</taxon>
        <taxon>Ascomycota</taxon>
        <taxon>Pezizomycotina</taxon>
        <taxon>Eurotiomycetes</taxon>
        <taxon>Eurotiomycetidae</taxon>
        <taxon>Eurotiales</taxon>
        <taxon>Aspergillaceae</taxon>
        <taxon>Penicillium</taxon>
    </lineage>
</organism>
<reference evidence="1" key="2">
    <citation type="journal article" date="2023" name="IMA Fungus">
        <title>Comparative genomic study of the Penicillium genus elucidates a diverse pangenome and 15 lateral gene transfer events.</title>
        <authorList>
            <person name="Petersen C."/>
            <person name="Sorensen T."/>
            <person name="Nielsen M.R."/>
            <person name="Sondergaard T.E."/>
            <person name="Sorensen J.L."/>
            <person name="Fitzpatrick D.A."/>
            <person name="Frisvad J.C."/>
            <person name="Nielsen K.L."/>
        </authorList>
    </citation>
    <scope>NUCLEOTIDE SEQUENCE</scope>
    <source>
        <strain evidence="1">IBT 20477</strain>
    </source>
</reference>
<sequence>MADMLRCLSRAADRDVDDSQPKGRVYTLSLRLALQSTTYLRATDRNIPILPLSSSLNSEGE</sequence>
<reference evidence="1" key="1">
    <citation type="submission" date="2022-11" db="EMBL/GenBank/DDBJ databases">
        <authorList>
            <person name="Petersen C."/>
        </authorList>
    </citation>
    <scope>NUCLEOTIDE SEQUENCE</scope>
    <source>
        <strain evidence="1">IBT 20477</strain>
    </source>
</reference>
<dbReference type="Proteomes" id="UP001150942">
    <property type="component" value="Unassembled WGS sequence"/>
</dbReference>